<accession>A0A4Z2JF99</accession>
<protein>
    <submittedName>
        <fullName evidence="1">Uncharacterized protein</fullName>
    </submittedName>
</protein>
<sequence length="59" mass="6546">MVKCMEPCNNNGWEINNLITLKFTQKQNGAECTALKRPTLASEEEGEVNIFSGWTGIAD</sequence>
<dbReference type="Proteomes" id="UP000314294">
    <property type="component" value="Unassembled WGS sequence"/>
</dbReference>
<gene>
    <name evidence="1" type="ORF">EYF80_001033</name>
</gene>
<keyword evidence="2" id="KW-1185">Reference proteome</keyword>
<organism evidence="1 2">
    <name type="scientific">Liparis tanakae</name>
    <name type="common">Tanaka's snailfish</name>
    <dbReference type="NCBI Taxonomy" id="230148"/>
    <lineage>
        <taxon>Eukaryota</taxon>
        <taxon>Metazoa</taxon>
        <taxon>Chordata</taxon>
        <taxon>Craniata</taxon>
        <taxon>Vertebrata</taxon>
        <taxon>Euteleostomi</taxon>
        <taxon>Actinopterygii</taxon>
        <taxon>Neopterygii</taxon>
        <taxon>Teleostei</taxon>
        <taxon>Neoteleostei</taxon>
        <taxon>Acanthomorphata</taxon>
        <taxon>Eupercaria</taxon>
        <taxon>Perciformes</taxon>
        <taxon>Cottioidei</taxon>
        <taxon>Cottales</taxon>
        <taxon>Liparidae</taxon>
        <taxon>Liparis</taxon>
    </lineage>
</organism>
<evidence type="ECO:0000313" key="1">
    <source>
        <dbReference type="EMBL" id="TNN88701.1"/>
    </source>
</evidence>
<reference evidence="1 2" key="1">
    <citation type="submission" date="2019-03" db="EMBL/GenBank/DDBJ databases">
        <title>First draft genome of Liparis tanakae, snailfish: a comprehensive survey of snailfish specific genes.</title>
        <authorList>
            <person name="Kim W."/>
            <person name="Song I."/>
            <person name="Jeong J.-H."/>
            <person name="Kim D."/>
            <person name="Kim S."/>
            <person name="Ryu S."/>
            <person name="Song J.Y."/>
            <person name="Lee S.K."/>
        </authorList>
    </citation>
    <scope>NUCLEOTIDE SEQUENCE [LARGE SCALE GENOMIC DNA]</scope>
    <source>
        <tissue evidence="1">Muscle</tissue>
    </source>
</reference>
<name>A0A4Z2JF99_9TELE</name>
<comment type="caution">
    <text evidence="1">The sequence shown here is derived from an EMBL/GenBank/DDBJ whole genome shotgun (WGS) entry which is preliminary data.</text>
</comment>
<dbReference type="EMBL" id="SRLO01000004">
    <property type="protein sequence ID" value="TNN88701.1"/>
    <property type="molecule type" value="Genomic_DNA"/>
</dbReference>
<proteinExistence type="predicted"/>
<evidence type="ECO:0000313" key="2">
    <source>
        <dbReference type="Proteomes" id="UP000314294"/>
    </source>
</evidence>
<dbReference type="AlphaFoldDB" id="A0A4Z2JF99"/>